<evidence type="ECO:0000256" key="1">
    <source>
        <dbReference type="ARBA" id="ARBA00005750"/>
    </source>
</evidence>
<dbReference type="PANTHER" id="PTHR39181:SF1">
    <property type="entry name" value="TYROSINE-PROTEIN PHOSPHATASE YWQE"/>
    <property type="match status" value="1"/>
</dbReference>
<dbReference type="InterPro" id="IPR016667">
    <property type="entry name" value="Caps_polysacc_synth_CpsB/CapC"/>
</dbReference>
<evidence type="ECO:0000256" key="5">
    <source>
        <dbReference type="ARBA" id="ARBA00051722"/>
    </source>
</evidence>
<evidence type="ECO:0000256" key="3">
    <source>
        <dbReference type="ARBA" id="ARBA00022801"/>
    </source>
</evidence>
<dbReference type="KEGG" id="rob:CK5_28230"/>
<dbReference type="Proteomes" id="UP000008955">
    <property type="component" value="Chromosome"/>
</dbReference>
<dbReference type="Pfam" id="PF19567">
    <property type="entry name" value="CpsB_CapC"/>
    <property type="match status" value="1"/>
</dbReference>
<name>D4LTH6_9FIRM</name>
<keyword evidence="4" id="KW-0904">Protein phosphatase</keyword>
<dbReference type="SUPFAM" id="SSF89550">
    <property type="entry name" value="PHP domain-like"/>
    <property type="match status" value="1"/>
</dbReference>
<evidence type="ECO:0000313" key="7">
    <source>
        <dbReference type="Proteomes" id="UP000008955"/>
    </source>
</evidence>
<dbReference type="EMBL" id="FP929054">
    <property type="protein sequence ID" value="CBL24084.1"/>
    <property type="molecule type" value="Genomic_DNA"/>
</dbReference>
<reference evidence="6 7" key="2">
    <citation type="submission" date="2010-03" db="EMBL/GenBank/DDBJ databases">
        <authorList>
            <person name="Pajon A."/>
        </authorList>
    </citation>
    <scope>NUCLEOTIDE SEQUENCE [LARGE SCALE GENOMIC DNA]</scope>
    <source>
        <strain evidence="6 7">A2-162</strain>
    </source>
</reference>
<reference evidence="6 7" key="1">
    <citation type="submission" date="2010-03" db="EMBL/GenBank/DDBJ databases">
        <title>The genome sequence of Ruminococcus obeum A2-162.</title>
        <authorList>
            <consortium name="metaHIT consortium -- http://www.metahit.eu/"/>
            <person name="Pajon A."/>
            <person name="Turner K."/>
            <person name="Parkhill J."/>
            <person name="Duncan S."/>
            <person name="Flint H."/>
        </authorList>
    </citation>
    <scope>NUCLEOTIDE SEQUENCE [LARGE SCALE GENOMIC DNA]</scope>
    <source>
        <strain evidence="6 7">A2-162</strain>
    </source>
</reference>
<dbReference type="PANTHER" id="PTHR39181">
    <property type="entry name" value="TYROSINE-PROTEIN PHOSPHATASE YWQE"/>
    <property type="match status" value="1"/>
</dbReference>
<evidence type="ECO:0000313" key="6">
    <source>
        <dbReference type="EMBL" id="CBL24084.1"/>
    </source>
</evidence>
<dbReference type="InterPro" id="IPR016195">
    <property type="entry name" value="Pol/histidinol_Pase-like"/>
</dbReference>
<comment type="catalytic activity">
    <reaction evidence="5">
        <text>O-phospho-L-tyrosyl-[protein] + H2O = L-tyrosyl-[protein] + phosphate</text>
        <dbReference type="Rhea" id="RHEA:10684"/>
        <dbReference type="Rhea" id="RHEA-COMP:10136"/>
        <dbReference type="Rhea" id="RHEA-COMP:20101"/>
        <dbReference type="ChEBI" id="CHEBI:15377"/>
        <dbReference type="ChEBI" id="CHEBI:43474"/>
        <dbReference type="ChEBI" id="CHEBI:46858"/>
        <dbReference type="ChEBI" id="CHEBI:61978"/>
        <dbReference type="EC" id="3.1.3.48"/>
    </reaction>
</comment>
<dbReference type="PATRIC" id="fig|657314.3.peg.2693"/>
<dbReference type="GO" id="GO:0030145">
    <property type="term" value="F:manganese ion binding"/>
    <property type="evidence" value="ECO:0007669"/>
    <property type="project" value="InterPro"/>
</dbReference>
<comment type="similarity">
    <text evidence="1">Belongs to the metallo-dependent hydrolases superfamily. CpsB/CapC family.</text>
</comment>
<accession>D4LTH6</accession>
<dbReference type="Gene3D" id="3.20.20.140">
    <property type="entry name" value="Metal-dependent hydrolases"/>
    <property type="match status" value="1"/>
</dbReference>
<protein>
    <recommendedName>
        <fullName evidence="2">protein-tyrosine-phosphatase</fullName>
        <ecNumber evidence="2">3.1.3.48</ecNumber>
    </recommendedName>
</protein>
<keyword evidence="3 6" id="KW-0378">Hydrolase</keyword>
<keyword evidence="7" id="KW-1185">Reference proteome</keyword>
<evidence type="ECO:0000256" key="4">
    <source>
        <dbReference type="ARBA" id="ARBA00022912"/>
    </source>
</evidence>
<dbReference type="EC" id="3.1.3.48" evidence="2"/>
<evidence type="ECO:0000256" key="2">
    <source>
        <dbReference type="ARBA" id="ARBA00013064"/>
    </source>
</evidence>
<gene>
    <name evidence="6" type="ORF">CK5_28230</name>
</gene>
<dbReference type="AlphaFoldDB" id="D4LTH6"/>
<proteinExistence type="inferred from homology"/>
<sequence>MSVIDFHSHILPGIDDGARNLETSLAMLRQVSSQRVDYMIATPHFYASHDRVDAFLNRREDAYNSLKEAVHKESISDVPQILTGSEVAFFDGISKAELIEDLTIQNTRVLLLEMPFAPWTSQNIHEVEVLVRERGFNVLIAHLERFIWIPGNKKGIRSLLEIPVRIQINSEGLQDWRHRRYLLKMFRSGSAHVLGSDCHGAHHRVPDLLTGREIIKKKCGEELLQRIDRQGEALLFGIN</sequence>
<organism evidence="6 7">
    <name type="scientific">Blautia obeum A2-162</name>
    <dbReference type="NCBI Taxonomy" id="657314"/>
    <lineage>
        <taxon>Bacteria</taxon>
        <taxon>Bacillati</taxon>
        <taxon>Bacillota</taxon>
        <taxon>Clostridia</taxon>
        <taxon>Lachnospirales</taxon>
        <taxon>Lachnospiraceae</taxon>
        <taxon>Blautia</taxon>
    </lineage>
</organism>
<dbReference type="GO" id="GO:0004725">
    <property type="term" value="F:protein tyrosine phosphatase activity"/>
    <property type="evidence" value="ECO:0007669"/>
    <property type="project" value="UniProtKB-EC"/>
</dbReference>
<dbReference type="HOGENOM" id="CLU_085966_1_0_9"/>
<dbReference type="RefSeq" id="WP_015542845.1">
    <property type="nucleotide sequence ID" value="NC_021022.1"/>
</dbReference>